<name>A0AAD6HYF2_PENCN</name>
<dbReference type="Proteomes" id="UP001219568">
    <property type="component" value="Unassembled WGS sequence"/>
</dbReference>
<protein>
    <submittedName>
        <fullName evidence="1">Uncharacterized protein</fullName>
    </submittedName>
</protein>
<evidence type="ECO:0000313" key="1">
    <source>
        <dbReference type="EMBL" id="KAJ6022774.1"/>
    </source>
</evidence>
<reference evidence="1" key="2">
    <citation type="submission" date="2023-01" db="EMBL/GenBank/DDBJ databases">
        <authorList>
            <person name="Petersen C."/>
        </authorList>
    </citation>
    <scope>NUCLEOTIDE SEQUENCE</scope>
    <source>
        <strain evidence="1">IBT 15450</strain>
    </source>
</reference>
<dbReference type="AlphaFoldDB" id="A0AAD6HYF2"/>
<dbReference type="EMBL" id="JAQJZL010000016">
    <property type="protein sequence ID" value="KAJ6022774.1"/>
    <property type="molecule type" value="Genomic_DNA"/>
</dbReference>
<reference evidence="1" key="1">
    <citation type="journal article" date="2023" name="IMA Fungus">
        <title>Comparative genomic study of the Penicillium genus elucidates a diverse pangenome and 15 lateral gene transfer events.</title>
        <authorList>
            <person name="Petersen C."/>
            <person name="Sorensen T."/>
            <person name="Nielsen M.R."/>
            <person name="Sondergaard T.E."/>
            <person name="Sorensen J.L."/>
            <person name="Fitzpatrick D.A."/>
            <person name="Frisvad J.C."/>
            <person name="Nielsen K.L."/>
        </authorList>
    </citation>
    <scope>NUCLEOTIDE SEQUENCE</scope>
    <source>
        <strain evidence="1">IBT 15450</strain>
    </source>
</reference>
<keyword evidence="2" id="KW-1185">Reference proteome</keyword>
<comment type="caution">
    <text evidence="1">The sequence shown here is derived from an EMBL/GenBank/DDBJ whole genome shotgun (WGS) entry which is preliminary data.</text>
</comment>
<proteinExistence type="predicted"/>
<evidence type="ECO:0000313" key="2">
    <source>
        <dbReference type="Proteomes" id="UP001219568"/>
    </source>
</evidence>
<organism evidence="1 2">
    <name type="scientific">Penicillium canescens</name>
    <dbReference type="NCBI Taxonomy" id="5083"/>
    <lineage>
        <taxon>Eukaryota</taxon>
        <taxon>Fungi</taxon>
        <taxon>Dikarya</taxon>
        <taxon>Ascomycota</taxon>
        <taxon>Pezizomycotina</taxon>
        <taxon>Eurotiomycetes</taxon>
        <taxon>Eurotiomycetidae</taxon>
        <taxon>Eurotiales</taxon>
        <taxon>Aspergillaceae</taxon>
        <taxon>Penicillium</taxon>
    </lineage>
</organism>
<sequence>MALNYFDIPAIQRETSRVPRAGSESVLYGVWNTILTWQFPVQQGYVTRPQDRHTSQAGQRGFSDLHTFQYPSAQQRANKFLIVQCKRTGLETRASTWGEVCNNSINIFLQPTAPGMSTERRVRDIGDPTVPSTAGRLHLKNDRIAIQQILDHIKANH</sequence>
<accession>A0AAD6HYF2</accession>
<gene>
    <name evidence="1" type="ORF">N7460_013169</name>
</gene>